<protein>
    <submittedName>
        <fullName evidence="10">Branched-chain amino acid ABC transporter permease, LivM homolog</fullName>
    </submittedName>
</protein>
<keyword evidence="4 9" id="KW-0812">Transmembrane</keyword>
<feature type="transmembrane region" description="Helical" evidence="9">
    <location>
        <begin position="7"/>
        <end position="31"/>
    </location>
</feature>
<dbReference type="GO" id="GO:0005886">
    <property type="term" value="C:plasma membrane"/>
    <property type="evidence" value="ECO:0007669"/>
    <property type="project" value="UniProtKB-SubCell"/>
</dbReference>
<comment type="similarity">
    <text evidence="8">Belongs to the binding-protein-dependent transport system permease family. LivHM subfamily.</text>
</comment>
<dbReference type="RefSeq" id="WP_201329888.1">
    <property type="nucleotide sequence ID" value="NZ_AP023215.1"/>
</dbReference>
<dbReference type="PANTHER" id="PTHR11795">
    <property type="entry name" value="BRANCHED-CHAIN AMINO ACID TRANSPORT SYSTEM PERMEASE PROTEIN LIVH"/>
    <property type="match status" value="1"/>
</dbReference>
<evidence type="ECO:0000256" key="2">
    <source>
        <dbReference type="ARBA" id="ARBA00022448"/>
    </source>
</evidence>
<dbReference type="CDD" id="cd06582">
    <property type="entry name" value="TM_PBP1_LivH_like"/>
    <property type="match status" value="1"/>
</dbReference>
<dbReference type="KEGG" id="parm:PADco_1290"/>
<keyword evidence="3" id="KW-1003">Cell membrane</keyword>
<feature type="transmembrane region" description="Helical" evidence="9">
    <location>
        <begin position="188"/>
        <end position="213"/>
    </location>
</feature>
<dbReference type="GO" id="GO:0006865">
    <property type="term" value="P:amino acid transport"/>
    <property type="evidence" value="ECO:0007669"/>
    <property type="project" value="UniProtKB-KW"/>
</dbReference>
<keyword evidence="11" id="KW-1185">Reference proteome</keyword>
<dbReference type="InterPro" id="IPR001851">
    <property type="entry name" value="ABC_transp_permease"/>
</dbReference>
<reference evidence="10 11" key="1">
    <citation type="journal article" date="2020" name="Genome Biol. Evol.">
        <title>Comparative Genomics Underlines Multiple Roles of Profftella, an Obligate Symbiont of Psyllids: Providing Toxins, Vitamins, and Carotenoids.</title>
        <authorList>
            <person name="Nakabachi A."/>
            <person name="Piel J."/>
            <person name="Malenovsky I."/>
            <person name="Hirose Y."/>
        </authorList>
    </citation>
    <scope>NUCLEOTIDE SEQUENCE [LARGE SCALE GENOMIC DNA]</scope>
    <source>
        <strain evidence="10 11">Dco</strain>
    </source>
</reference>
<feature type="transmembrane region" description="Helical" evidence="9">
    <location>
        <begin position="96"/>
        <end position="114"/>
    </location>
</feature>
<evidence type="ECO:0000313" key="11">
    <source>
        <dbReference type="Proteomes" id="UP000595708"/>
    </source>
</evidence>
<evidence type="ECO:0000256" key="9">
    <source>
        <dbReference type="SAM" id="Phobius"/>
    </source>
</evidence>
<keyword evidence="6 9" id="KW-1133">Transmembrane helix</keyword>
<comment type="subcellular location">
    <subcellularLocation>
        <location evidence="1">Cell membrane</location>
        <topology evidence="1">Multi-pass membrane protein</topology>
    </subcellularLocation>
</comment>
<evidence type="ECO:0000256" key="1">
    <source>
        <dbReference type="ARBA" id="ARBA00004651"/>
    </source>
</evidence>
<keyword evidence="2" id="KW-0813">Transport</keyword>
<dbReference type="EMBL" id="AP023215">
    <property type="protein sequence ID" value="BCG49549.1"/>
    <property type="molecule type" value="Genomic_DNA"/>
</dbReference>
<evidence type="ECO:0000256" key="4">
    <source>
        <dbReference type="ARBA" id="ARBA00022692"/>
    </source>
</evidence>
<keyword evidence="5" id="KW-0029">Amino-acid transport</keyword>
<sequence>MNLFIQIFINGILQGGFYIIIALGLTLTWGILNIPNLTHGTFIILGGYITWYLYNKFHIDPLLNLPIVVSVMFILGYVLQRGLINLVIKAPKFNTLLLTFGLNILITNIIQLIFSTKSHIINPIYANKSIIFGHFLFPEIKLIAFFMGIFLAIGMWFFLLHTKLGCSIRATPQNLIIARFCGINPRHLYAITFAISTGISGIAGAFYGMIFQINPYIGPMLTTKSFIISSIGGLNNPINIIFGAILLGIVESLTTLYIGPTFTDLFSFGILVLILSFRPNGLMGKAT</sequence>
<organism evidence="10 11">
    <name type="scientific">Candidatus Profftella armatura</name>
    <name type="common">Diaphorina cf. continua</name>
    <dbReference type="NCBI Taxonomy" id="2661583"/>
    <lineage>
        <taxon>Bacteria</taxon>
        <taxon>Pseudomonadati</taxon>
        <taxon>Pseudomonadota</taxon>
        <taxon>Betaproteobacteria</taxon>
        <taxon>Candidatus Profftella</taxon>
    </lineage>
</organism>
<evidence type="ECO:0000313" key="10">
    <source>
        <dbReference type="EMBL" id="BCG49549.1"/>
    </source>
</evidence>
<evidence type="ECO:0000256" key="5">
    <source>
        <dbReference type="ARBA" id="ARBA00022970"/>
    </source>
</evidence>
<feature type="transmembrane region" description="Helical" evidence="9">
    <location>
        <begin position="37"/>
        <end position="55"/>
    </location>
</feature>
<keyword evidence="7 9" id="KW-0472">Membrane</keyword>
<name>A0A7R7ACM0_9PROT</name>
<gene>
    <name evidence="10" type="primary">dipJ</name>
    <name evidence="10" type="ORF">PADco_1290</name>
</gene>
<evidence type="ECO:0000256" key="3">
    <source>
        <dbReference type="ARBA" id="ARBA00022475"/>
    </source>
</evidence>
<evidence type="ECO:0000256" key="8">
    <source>
        <dbReference type="ARBA" id="ARBA00037998"/>
    </source>
</evidence>
<evidence type="ECO:0000256" key="6">
    <source>
        <dbReference type="ARBA" id="ARBA00022989"/>
    </source>
</evidence>
<dbReference type="GO" id="GO:0022857">
    <property type="term" value="F:transmembrane transporter activity"/>
    <property type="evidence" value="ECO:0007669"/>
    <property type="project" value="InterPro"/>
</dbReference>
<dbReference type="Pfam" id="PF02653">
    <property type="entry name" value="BPD_transp_2"/>
    <property type="match status" value="1"/>
</dbReference>
<accession>A0A7R7ACM0</accession>
<feature type="transmembrane region" description="Helical" evidence="9">
    <location>
        <begin position="135"/>
        <end position="159"/>
    </location>
</feature>
<feature type="transmembrane region" description="Helical" evidence="9">
    <location>
        <begin position="256"/>
        <end position="277"/>
    </location>
</feature>
<feature type="transmembrane region" description="Helical" evidence="9">
    <location>
        <begin position="62"/>
        <end position="84"/>
    </location>
</feature>
<evidence type="ECO:0000256" key="7">
    <source>
        <dbReference type="ARBA" id="ARBA00023136"/>
    </source>
</evidence>
<dbReference type="Proteomes" id="UP000595708">
    <property type="component" value="Chromosome"/>
</dbReference>
<dbReference type="PANTHER" id="PTHR11795:SF445">
    <property type="entry name" value="AMINO ACID ABC TRANSPORTER PERMEASE PROTEIN"/>
    <property type="match status" value="1"/>
</dbReference>
<proteinExistence type="inferred from homology"/>
<dbReference type="AlphaFoldDB" id="A0A7R7ACM0"/>
<feature type="transmembrane region" description="Helical" evidence="9">
    <location>
        <begin position="225"/>
        <end position="250"/>
    </location>
</feature>
<dbReference type="InterPro" id="IPR052157">
    <property type="entry name" value="BCAA_transport_permease"/>
</dbReference>